<name>A0AA42CRW8_9SPHN</name>
<feature type="binding site" evidence="4">
    <location>
        <position position="60"/>
    </location>
    <ligand>
        <name>FAD</name>
        <dbReference type="ChEBI" id="CHEBI:57692"/>
    </ligand>
</feature>
<keyword evidence="7" id="KW-1185">Reference proteome</keyword>
<dbReference type="InterPro" id="IPR036188">
    <property type="entry name" value="FAD/NAD-bd_sf"/>
</dbReference>
<dbReference type="Gene3D" id="1.10.405.10">
    <property type="entry name" value="Guanine Nucleotide Dissociation Inhibitor, domain 1"/>
    <property type="match status" value="1"/>
</dbReference>
<evidence type="ECO:0000256" key="4">
    <source>
        <dbReference type="PIRSR" id="PIRSR601613-1"/>
    </source>
</evidence>
<dbReference type="Proteomes" id="UP001165565">
    <property type="component" value="Unassembled WGS sequence"/>
</dbReference>
<keyword evidence="3" id="KW-0560">Oxidoreductase</keyword>
<evidence type="ECO:0000259" key="5">
    <source>
        <dbReference type="Pfam" id="PF01593"/>
    </source>
</evidence>
<evidence type="ECO:0000313" key="6">
    <source>
        <dbReference type="EMBL" id="MCW6536704.1"/>
    </source>
</evidence>
<dbReference type="InterPro" id="IPR050703">
    <property type="entry name" value="Flavin_MAO"/>
</dbReference>
<gene>
    <name evidence="6" type="ORF">NEE01_18145</name>
</gene>
<dbReference type="PANTHER" id="PTHR43563">
    <property type="entry name" value="AMINE OXIDASE"/>
    <property type="match status" value="1"/>
</dbReference>
<organism evidence="6 7">
    <name type="scientific">Sphingomonas lycopersici</name>
    <dbReference type="NCBI Taxonomy" id="2951807"/>
    <lineage>
        <taxon>Bacteria</taxon>
        <taxon>Pseudomonadati</taxon>
        <taxon>Pseudomonadota</taxon>
        <taxon>Alphaproteobacteria</taxon>
        <taxon>Sphingomonadales</taxon>
        <taxon>Sphingomonadaceae</taxon>
        <taxon>Sphingomonas</taxon>
    </lineage>
</organism>
<reference evidence="6" key="1">
    <citation type="submission" date="2022-06" db="EMBL/GenBank/DDBJ databases">
        <title>Sphingomonas sp. nov. isolated from rhizosphere soil of tomato.</title>
        <authorList>
            <person name="Dong H."/>
            <person name="Gao R."/>
        </authorList>
    </citation>
    <scope>NUCLEOTIDE SEQUENCE</scope>
    <source>
        <strain evidence="6">MMSM24</strain>
    </source>
</reference>
<evidence type="ECO:0000256" key="3">
    <source>
        <dbReference type="ARBA" id="ARBA00023002"/>
    </source>
</evidence>
<dbReference type="InterPro" id="IPR006311">
    <property type="entry name" value="TAT_signal"/>
</dbReference>
<comment type="caution">
    <text evidence="6">The sequence shown here is derived from an EMBL/GenBank/DDBJ whole genome shotgun (WGS) entry which is preliminary data.</text>
</comment>
<dbReference type="SUPFAM" id="SSF54373">
    <property type="entry name" value="FAD-linked reductases, C-terminal domain"/>
    <property type="match status" value="1"/>
</dbReference>
<feature type="binding site" evidence="4">
    <location>
        <position position="383"/>
    </location>
    <ligand>
        <name>substrate</name>
    </ligand>
</feature>
<dbReference type="AlphaFoldDB" id="A0AA42CRW8"/>
<evidence type="ECO:0000256" key="2">
    <source>
        <dbReference type="ARBA" id="ARBA00005995"/>
    </source>
</evidence>
<dbReference type="Gene3D" id="3.90.660.10">
    <property type="match status" value="1"/>
</dbReference>
<dbReference type="PROSITE" id="PS51318">
    <property type="entry name" value="TAT"/>
    <property type="match status" value="1"/>
</dbReference>
<dbReference type="Gene3D" id="3.50.50.60">
    <property type="entry name" value="FAD/NAD(P)-binding domain"/>
    <property type="match status" value="1"/>
</dbReference>
<comment type="similarity">
    <text evidence="2">Belongs to the flavin monoamine oxidase family.</text>
</comment>
<feature type="domain" description="Amine oxidase" evidence="5">
    <location>
        <begin position="59"/>
        <end position="480"/>
    </location>
</feature>
<dbReference type="Pfam" id="PF01593">
    <property type="entry name" value="Amino_oxidase"/>
    <property type="match status" value="1"/>
</dbReference>
<accession>A0AA42CRW8</accession>
<dbReference type="EMBL" id="JANFAV010000015">
    <property type="protein sequence ID" value="MCW6536704.1"/>
    <property type="molecule type" value="Genomic_DNA"/>
</dbReference>
<dbReference type="InterPro" id="IPR002937">
    <property type="entry name" value="Amino_oxidase"/>
</dbReference>
<comment type="cofactor">
    <cofactor evidence="1">
        <name>FAD</name>
        <dbReference type="ChEBI" id="CHEBI:57692"/>
    </cofactor>
</comment>
<feature type="binding site" evidence="4">
    <location>
        <position position="276"/>
    </location>
    <ligand>
        <name>FAD</name>
        <dbReference type="ChEBI" id="CHEBI:57692"/>
    </ligand>
</feature>
<dbReference type="RefSeq" id="WP_265270376.1">
    <property type="nucleotide sequence ID" value="NZ_JANFAV010000015.1"/>
</dbReference>
<proteinExistence type="inferred from homology"/>
<dbReference type="SUPFAM" id="SSF51905">
    <property type="entry name" value="FAD/NAD(P)-binding domain"/>
    <property type="match status" value="1"/>
</dbReference>
<evidence type="ECO:0000256" key="1">
    <source>
        <dbReference type="ARBA" id="ARBA00001974"/>
    </source>
</evidence>
<dbReference type="PRINTS" id="PR00757">
    <property type="entry name" value="AMINEOXDASEF"/>
</dbReference>
<dbReference type="InterPro" id="IPR001613">
    <property type="entry name" value="Flavin_amine_oxidase"/>
</dbReference>
<feature type="binding site" evidence="4">
    <location>
        <begin position="80"/>
        <end position="81"/>
    </location>
    <ligand>
        <name>FAD</name>
        <dbReference type="ChEBI" id="CHEBI:57692"/>
    </ligand>
</feature>
<protein>
    <submittedName>
        <fullName evidence="6">FAD-dependent oxidoreductase</fullName>
    </submittedName>
</protein>
<sequence>MKSKLAAGENGGLARRSLLQAMGGGAIAGGLFVGGEAAATVAKGRDHSVLDVAIIGAGLSGLTSGRDLKRAGCESFVILEARDRVGGRTVNHDIGNGVISEGGGQWIGPGQTAVADLARELGVATFDSFYKGKTVYLVGDQRIEAGSGNGGLGAASPVIDKLNAMAREVPSAEPWNAPRAAELDRQSLADWLAKEKLTDDDRLTFFLSATLTYGAPPEQLSLLHYLAIINSSDCNLEKLESMPGGAQEKRLVGGSYMLSARMAEDLKDRIGLSSPVRKIVGWDRDVVEIHTDRGIIRTRQVIVAMSQSLCNQIAFDPPLPADRAAMHKAWPTTAHMRKTVHVYPRPFWRDAGLSGQVIQVGGPVLWCTDNSPPDLSVGIITAFVKEGALAADPNVAQRELSAIYARALGEKARDPTQYHEIDWGTVDRWSLSCTSPYAPGFLTTFGKAMRTPTGRLIWSGTDMAELWPSSMDGAIRAGHRSTLKALEALARS</sequence>
<dbReference type="GO" id="GO:0016491">
    <property type="term" value="F:oxidoreductase activity"/>
    <property type="evidence" value="ECO:0007669"/>
    <property type="project" value="UniProtKB-KW"/>
</dbReference>
<evidence type="ECO:0000313" key="7">
    <source>
        <dbReference type="Proteomes" id="UP001165565"/>
    </source>
</evidence>
<dbReference type="PANTHER" id="PTHR43563:SF1">
    <property type="entry name" value="AMINE OXIDASE [FLAVIN-CONTAINING] B"/>
    <property type="match status" value="1"/>
</dbReference>